<feature type="signal peptide" evidence="1">
    <location>
        <begin position="1"/>
        <end position="21"/>
    </location>
</feature>
<sequence length="178" mass="18519">MKLFTGLAVIAATALAPTAQAGEMWLTLNDARFHETAKPISSIVVGNPAIADVTVRTKTNIILFGKMPGATTITLFDARGEVIDRLALKVRNASNNVVTLQAGENRYTFSCTTVCEQIPAIGDGSNESRAELASVAEQAQQAVTRASAGDNPSNSVVESLEGLVSVGEAVTPSNGNDS</sequence>
<organism evidence="3 4">
    <name type="scientific">Parvularcula bermudensis (strain ATCC BAA-594 / HTCC2503 / KCTC 12087)</name>
    <dbReference type="NCBI Taxonomy" id="314260"/>
    <lineage>
        <taxon>Bacteria</taxon>
        <taxon>Pseudomonadati</taxon>
        <taxon>Pseudomonadota</taxon>
        <taxon>Alphaproteobacteria</taxon>
        <taxon>Parvularculales</taxon>
        <taxon>Parvularculaceae</taxon>
        <taxon>Parvularcula</taxon>
    </lineage>
</organism>
<keyword evidence="1" id="KW-0732">Signal</keyword>
<evidence type="ECO:0000259" key="2">
    <source>
        <dbReference type="Pfam" id="PF13629"/>
    </source>
</evidence>
<protein>
    <recommendedName>
        <fullName evidence="2">Pilus formation protein N-terminal domain-containing protein</fullName>
    </recommendedName>
</protein>
<dbReference type="Proteomes" id="UP000001302">
    <property type="component" value="Chromosome"/>
</dbReference>
<reference evidence="3 4" key="2">
    <citation type="journal article" date="2011" name="J. Bacteriol.">
        <title>Complete genome sequence of strain HTCC2503T of Parvularcula bermudensis, the type species of the order "Parvularculales" in the class Alphaproteobacteria.</title>
        <authorList>
            <person name="Oh H.M."/>
            <person name="Kang I."/>
            <person name="Vergin K.L."/>
            <person name="Kang D."/>
            <person name="Rhee K.H."/>
            <person name="Giovannoni S.J."/>
            <person name="Cho J.C."/>
        </authorList>
    </citation>
    <scope>NUCLEOTIDE SEQUENCE [LARGE SCALE GENOMIC DNA]</scope>
    <source>
        <strain evidence="4">ATCC BAA-594 / HTCC2503 / KCTC 12087</strain>
    </source>
</reference>
<dbReference type="STRING" id="314260.PB2503_05347"/>
<dbReference type="EMBL" id="CP002156">
    <property type="protein sequence ID" value="ADM09143.1"/>
    <property type="molecule type" value="Genomic_DNA"/>
</dbReference>
<dbReference type="HOGENOM" id="CLU_1509203_0_0_5"/>
<evidence type="ECO:0000313" key="4">
    <source>
        <dbReference type="Proteomes" id="UP000001302"/>
    </source>
</evidence>
<proteinExistence type="predicted"/>
<dbReference type="Pfam" id="PF13629">
    <property type="entry name" value="T2SS-T3SS_pil_N"/>
    <property type="match status" value="1"/>
</dbReference>
<gene>
    <name evidence="3" type="ordered locus">PB2503_05347</name>
</gene>
<evidence type="ECO:0000313" key="3">
    <source>
        <dbReference type="EMBL" id="ADM09143.1"/>
    </source>
</evidence>
<dbReference type="AlphaFoldDB" id="E0TGA0"/>
<accession>E0TGA0</accession>
<reference evidence="4" key="1">
    <citation type="submission" date="2010-08" db="EMBL/GenBank/DDBJ databases">
        <title>Genome sequence of Parvularcula bermudensis HTCC2503.</title>
        <authorList>
            <person name="Kang D.-M."/>
            <person name="Oh H.-M."/>
            <person name="Cho J.-C."/>
        </authorList>
    </citation>
    <scope>NUCLEOTIDE SEQUENCE [LARGE SCALE GENOMIC DNA]</scope>
    <source>
        <strain evidence="4">ATCC BAA-594 / HTCC2503 / KCTC 12087</strain>
    </source>
</reference>
<dbReference type="KEGG" id="pbr:PB2503_05347"/>
<feature type="domain" description="Pilus formation protein N-terminal" evidence="2">
    <location>
        <begin position="20"/>
        <end position="90"/>
    </location>
</feature>
<dbReference type="RefSeq" id="WP_013300117.1">
    <property type="nucleotide sequence ID" value="NC_014414.1"/>
</dbReference>
<keyword evidence="4" id="KW-1185">Reference proteome</keyword>
<dbReference type="OrthoDB" id="9815749at2"/>
<evidence type="ECO:0000256" key="1">
    <source>
        <dbReference type="SAM" id="SignalP"/>
    </source>
</evidence>
<feature type="chain" id="PRO_5003140729" description="Pilus formation protein N-terminal domain-containing protein" evidence="1">
    <location>
        <begin position="22"/>
        <end position="178"/>
    </location>
</feature>
<name>E0TGA0_PARBH</name>
<dbReference type="eggNOG" id="COG4964">
    <property type="taxonomic scope" value="Bacteria"/>
</dbReference>
<dbReference type="InterPro" id="IPR032789">
    <property type="entry name" value="T2SS-T3SS_pil_N"/>
</dbReference>